<dbReference type="GO" id="GO:0004067">
    <property type="term" value="F:asparaginase activity"/>
    <property type="evidence" value="ECO:0007669"/>
    <property type="project" value="UniProtKB-UniRule"/>
</dbReference>
<dbReference type="PANTHER" id="PTHR11707:SF28">
    <property type="entry name" value="60 KDA LYSOPHOSPHOLIPASE"/>
    <property type="match status" value="1"/>
</dbReference>
<dbReference type="Pfam" id="PF00710">
    <property type="entry name" value="Asparaginase"/>
    <property type="match status" value="1"/>
</dbReference>
<dbReference type="eggNOG" id="KOG0503">
    <property type="taxonomic scope" value="Eukaryota"/>
</dbReference>
<gene>
    <name evidence="4" type="ORF">PIIN_07067</name>
</gene>
<dbReference type="InterPro" id="IPR036152">
    <property type="entry name" value="Asp/glu_Ase-like_sf"/>
</dbReference>
<dbReference type="EMBL" id="CAFZ01000202">
    <property type="protein sequence ID" value="CCA73113.1"/>
    <property type="molecule type" value="Genomic_DNA"/>
</dbReference>
<dbReference type="OrthoDB" id="542841at2759"/>
<proteinExistence type="predicted"/>
<dbReference type="STRING" id="1109443.G4TP66"/>
<dbReference type="OMA" id="DIEINWA"/>
<feature type="active site" evidence="1">
    <location>
        <position position="241"/>
    </location>
</feature>
<dbReference type="InterPro" id="IPR027475">
    <property type="entry name" value="Asparaginase/glutaminase_AS2"/>
</dbReference>
<dbReference type="SUPFAM" id="SSF53774">
    <property type="entry name" value="Glutaminase/Asparaginase"/>
    <property type="match status" value="1"/>
</dbReference>
<dbReference type="SMART" id="SM00870">
    <property type="entry name" value="Asparaginase"/>
    <property type="match status" value="1"/>
</dbReference>
<dbReference type="PROSITE" id="PS51732">
    <property type="entry name" value="ASN_GLN_ASE_3"/>
    <property type="match status" value="1"/>
</dbReference>
<dbReference type="FunFam" id="3.40.50.1170:FF:000003">
    <property type="entry name" value="60 kDa lysophospholipase"/>
    <property type="match status" value="1"/>
</dbReference>
<evidence type="ECO:0000313" key="5">
    <source>
        <dbReference type="Proteomes" id="UP000007148"/>
    </source>
</evidence>
<protein>
    <submittedName>
        <fullName evidence="4">Related to l-asparaginase</fullName>
    </submittedName>
</protein>
<dbReference type="InParanoid" id="G4TP66"/>
<dbReference type="PANTHER" id="PTHR11707">
    <property type="entry name" value="L-ASPARAGINASE"/>
    <property type="match status" value="1"/>
</dbReference>
<dbReference type="Proteomes" id="UP000007148">
    <property type="component" value="Unassembled WGS sequence"/>
</dbReference>
<dbReference type="InterPro" id="IPR027474">
    <property type="entry name" value="L-asparaginase_N"/>
</dbReference>
<reference evidence="4 5" key="1">
    <citation type="journal article" date="2011" name="PLoS Pathog.">
        <title>Endophytic Life Strategies Decoded by Genome and Transcriptome Analyses of the Mutualistic Root Symbiont Piriformospora indica.</title>
        <authorList>
            <person name="Zuccaro A."/>
            <person name="Lahrmann U."/>
            <person name="Guldener U."/>
            <person name="Langen G."/>
            <person name="Pfiffi S."/>
            <person name="Biedenkopf D."/>
            <person name="Wong P."/>
            <person name="Samans B."/>
            <person name="Grimm C."/>
            <person name="Basiewicz M."/>
            <person name="Murat C."/>
            <person name="Martin F."/>
            <person name="Kogel K.H."/>
        </authorList>
    </citation>
    <scope>NUCLEOTIDE SEQUENCE [LARGE SCALE GENOMIC DNA]</scope>
    <source>
        <strain evidence="4 5">DSM 11827</strain>
    </source>
</reference>
<evidence type="ECO:0000256" key="1">
    <source>
        <dbReference type="PROSITE-ProRule" id="PRU10100"/>
    </source>
</evidence>
<evidence type="ECO:0000259" key="3">
    <source>
        <dbReference type="Pfam" id="PF00710"/>
    </source>
</evidence>
<evidence type="ECO:0000256" key="2">
    <source>
        <dbReference type="SAM" id="MobiDB-lite"/>
    </source>
</evidence>
<feature type="region of interest" description="Disordered" evidence="2">
    <location>
        <begin position="51"/>
        <end position="102"/>
    </location>
</feature>
<dbReference type="PIRSF" id="PIRSF001220">
    <property type="entry name" value="L-ASNase_gatD"/>
    <property type="match status" value="1"/>
</dbReference>
<keyword evidence="5" id="KW-1185">Reference proteome</keyword>
<feature type="domain" description="L-asparaginase N-terminal" evidence="3">
    <location>
        <begin position="202"/>
        <end position="342"/>
    </location>
</feature>
<comment type="caution">
    <text evidence="4">The sequence shown here is derived from an EMBL/GenBank/DDBJ whole genome shotgun (WGS) entry which is preliminary data.</text>
</comment>
<sequence>MEFATGMLSSDAGYTPEPFFLFETLRSQTSRFHDPLGDSLLSKGRSVEGFRAWSENQSRDQSRSRATSPQRGGRAPLSPSESSLNPPRGLQRRDPSITSGRTPVIHEVLKEHSRQALSDIESVDAPHSPLEISSTLPVRSTRPVQVPPPLGDDEEDGGRGRSMNKCKKIRDNCYEAALPSLVTPVLSTAPGGNVKRIRYAVLEWNPLLDSSNMEIADWIRIAEEIELNYHLFDAFVVLHGTDTMCYSSSALSFLLEDLGKTVILTGAQIPLSQLRNDAVENLLGALSIAGQYLIPECCLFFNHTLYRGNRVSKVSSSDFDAFDSPNFLPLAKVGIDIEINWADVVRPISQRAFKAHKRQFVDSNQVFAHG</sequence>
<feature type="compositionally biased region" description="Low complexity" evidence="2">
    <location>
        <begin position="76"/>
        <end position="87"/>
    </location>
</feature>
<evidence type="ECO:0000313" key="4">
    <source>
        <dbReference type="EMBL" id="CCA73113.1"/>
    </source>
</evidence>
<dbReference type="InterPro" id="IPR037152">
    <property type="entry name" value="L-asparaginase_N_sf"/>
</dbReference>
<feature type="region of interest" description="Disordered" evidence="2">
    <location>
        <begin position="120"/>
        <end position="161"/>
    </location>
</feature>
<dbReference type="InterPro" id="IPR006034">
    <property type="entry name" value="Asparaginase/glutaminase-like"/>
</dbReference>
<name>G4TP66_SERID</name>
<dbReference type="HOGENOM" id="CLU_019134_2_2_1"/>
<accession>G4TP66</accession>
<dbReference type="AlphaFoldDB" id="G4TP66"/>
<organism evidence="4 5">
    <name type="scientific">Serendipita indica (strain DSM 11827)</name>
    <name type="common">Root endophyte fungus</name>
    <name type="synonym">Piriformospora indica</name>
    <dbReference type="NCBI Taxonomy" id="1109443"/>
    <lineage>
        <taxon>Eukaryota</taxon>
        <taxon>Fungi</taxon>
        <taxon>Dikarya</taxon>
        <taxon>Basidiomycota</taxon>
        <taxon>Agaricomycotina</taxon>
        <taxon>Agaricomycetes</taxon>
        <taxon>Sebacinales</taxon>
        <taxon>Serendipitaceae</taxon>
        <taxon>Serendipita</taxon>
    </lineage>
</organism>
<dbReference type="PIRSF" id="PIRSF500176">
    <property type="entry name" value="L_ASNase"/>
    <property type="match status" value="1"/>
</dbReference>
<dbReference type="PROSITE" id="PS00917">
    <property type="entry name" value="ASN_GLN_ASE_2"/>
    <property type="match status" value="1"/>
</dbReference>
<dbReference type="Gene3D" id="3.40.50.1170">
    <property type="entry name" value="L-asparaginase, N-terminal domain"/>
    <property type="match status" value="1"/>
</dbReference>